<accession>A0A2K5APV3</accession>
<keyword evidence="4" id="KW-1185">Reference proteome</keyword>
<dbReference type="GeneID" id="41594570"/>
<feature type="domain" description="TGS" evidence="2">
    <location>
        <begin position="283"/>
        <end position="354"/>
    </location>
</feature>
<dbReference type="EMBL" id="LT981265">
    <property type="protein sequence ID" value="SPC33670.1"/>
    <property type="molecule type" value="Genomic_DNA"/>
</dbReference>
<dbReference type="InterPro" id="IPR012676">
    <property type="entry name" value="TGS-like"/>
</dbReference>
<gene>
    <name evidence="3" type="ORF">NCAV_0477</name>
</gene>
<dbReference type="RefSeq" id="WP_103287514.1">
    <property type="nucleotide sequence ID" value="NZ_LT981265.1"/>
</dbReference>
<keyword evidence="1" id="KW-0175">Coiled coil</keyword>
<dbReference type="InterPro" id="IPR012675">
    <property type="entry name" value="Beta-grasp_dom_sf"/>
</dbReference>
<evidence type="ECO:0000313" key="3">
    <source>
        <dbReference type="EMBL" id="SPC33670.1"/>
    </source>
</evidence>
<dbReference type="SUPFAM" id="SSF81271">
    <property type="entry name" value="TGS-like"/>
    <property type="match status" value="1"/>
</dbReference>
<organism evidence="3 4">
    <name type="scientific">Candidatus Nitrosocaldus cavascurensis</name>
    <dbReference type="NCBI Taxonomy" id="2058097"/>
    <lineage>
        <taxon>Archaea</taxon>
        <taxon>Nitrososphaerota</taxon>
        <taxon>Nitrososphaeria</taxon>
        <taxon>Candidatus Nitrosocaldales</taxon>
        <taxon>Candidatus Nitrosocaldaceae</taxon>
        <taxon>Candidatus Nitrosocaldus</taxon>
    </lineage>
</organism>
<feature type="coiled-coil region" evidence="1">
    <location>
        <begin position="39"/>
        <end position="73"/>
    </location>
</feature>
<proteinExistence type="predicted"/>
<dbReference type="PANTHER" id="PTHR43127">
    <property type="entry name" value="DEVELOPMENTALLY-REGULATED GTP-BINDING PROTEIN 2"/>
    <property type="match status" value="1"/>
</dbReference>
<sequence length="354" mass="40179">MVTNLTQEAKAKWAEAIAAKDPELKLRLLKEFYSLMPKHKATEKLEMSIKRQIAALEEEVEQRRSRKRGSTRQEWTVKKEGSLQVALVGTINSSLNLFERLTGLSVSIYDALMRPRIGVFSALNIRAQMVLTPLDYMIGEDRLDKFISIARNADAIMVVVDSSKYMDDVCKWFEARSINILARSRAEIEYTPHGGIRIVGRSDYVDEGSVFNLIKSYGIKNVIVRLYSNTTLEDVEDAIFGRISKDAVFVAFADNVCDVNGIDLIRFNGDKDSLMLDLLKHIGLIRVFTKKVGSDPVDEPLLMHRGSKVIELAERIHKDFARAFKYARVWRHGSIIKVGKDFILDDLDVVELHA</sequence>
<dbReference type="GO" id="GO:0005525">
    <property type="term" value="F:GTP binding"/>
    <property type="evidence" value="ECO:0007669"/>
    <property type="project" value="InterPro"/>
</dbReference>
<dbReference type="GO" id="GO:0003924">
    <property type="term" value="F:GTPase activity"/>
    <property type="evidence" value="ECO:0007669"/>
    <property type="project" value="InterPro"/>
</dbReference>
<dbReference type="Proteomes" id="UP000236248">
    <property type="component" value="Chromosome NCAV"/>
</dbReference>
<dbReference type="Pfam" id="PF02824">
    <property type="entry name" value="TGS"/>
    <property type="match status" value="1"/>
</dbReference>
<evidence type="ECO:0000313" key="4">
    <source>
        <dbReference type="Proteomes" id="UP000236248"/>
    </source>
</evidence>
<dbReference type="InterPro" id="IPR045001">
    <property type="entry name" value="DRG"/>
</dbReference>
<dbReference type="AlphaFoldDB" id="A0A2K5APV3"/>
<evidence type="ECO:0000259" key="2">
    <source>
        <dbReference type="PROSITE" id="PS51880"/>
    </source>
</evidence>
<dbReference type="Gene3D" id="3.10.20.30">
    <property type="match status" value="1"/>
</dbReference>
<protein>
    <submittedName>
        <fullName evidence="3">Putative TGS domain protein</fullName>
    </submittedName>
</protein>
<dbReference type="KEGG" id="ncv:NCAV_0477"/>
<reference evidence="4" key="1">
    <citation type="submission" date="2018-01" db="EMBL/GenBank/DDBJ databases">
        <authorList>
            <person name="Kerou L M."/>
        </authorList>
    </citation>
    <scope>NUCLEOTIDE SEQUENCE [LARGE SCALE GENOMIC DNA]</scope>
    <source>
        <strain evidence="4">SCU2</strain>
    </source>
</reference>
<dbReference type="PROSITE" id="PS51880">
    <property type="entry name" value="TGS"/>
    <property type="match status" value="1"/>
</dbReference>
<dbReference type="InterPro" id="IPR004095">
    <property type="entry name" value="TGS"/>
</dbReference>
<evidence type="ECO:0000256" key="1">
    <source>
        <dbReference type="SAM" id="Coils"/>
    </source>
</evidence>
<name>A0A2K5APV3_9ARCH</name>